<evidence type="ECO:0000256" key="1">
    <source>
        <dbReference type="ARBA" id="ARBA00023015"/>
    </source>
</evidence>
<evidence type="ECO:0000256" key="3">
    <source>
        <dbReference type="ARBA" id="ARBA00023163"/>
    </source>
</evidence>
<name>A0A7T3V4L7_9SPIR</name>
<dbReference type="Proteomes" id="UP000595224">
    <property type="component" value="Chromosome"/>
</dbReference>
<dbReference type="KEGG" id="tper:IWA51_08645"/>
<dbReference type="RefSeq" id="WP_198442124.1">
    <property type="nucleotide sequence ID" value="NZ_CBCSHE010000001.1"/>
</dbReference>
<dbReference type="InterPro" id="IPR036390">
    <property type="entry name" value="WH_DNA-bd_sf"/>
</dbReference>
<keyword evidence="3" id="KW-0804">Transcription</keyword>
<keyword evidence="6" id="KW-1185">Reference proteome</keyword>
<keyword evidence="1" id="KW-0805">Transcription regulation</keyword>
<dbReference type="PANTHER" id="PTHR42756:SF1">
    <property type="entry name" value="TRANSCRIPTIONAL REPRESSOR OF EMRAB OPERON"/>
    <property type="match status" value="1"/>
</dbReference>
<evidence type="ECO:0000313" key="5">
    <source>
        <dbReference type="EMBL" id="QQA00339.1"/>
    </source>
</evidence>
<dbReference type="CDD" id="cd00090">
    <property type="entry name" value="HTH_ARSR"/>
    <property type="match status" value="1"/>
</dbReference>
<feature type="domain" description="HTH marR-type" evidence="4">
    <location>
        <begin position="5"/>
        <end position="138"/>
    </location>
</feature>
<proteinExistence type="predicted"/>
<dbReference type="PROSITE" id="PS50995">
    <property type="entry name" value="HTH_MARR_2"/>
    <property type="match status" value="1"/>
</dbReference>
<keyword evidence="2" id="KW-0238">DNA-binding</keyword>
<dbReference type="GO" id="GO:0003700">
    <property type="term" value="F:DNA-binding transcription factor activity"/>
    <property type="evidence" value="ECO:0007669"/>
    <property type="project" value="InterPro"/>
</dbReference>
<dbReference type="InterPro" id="IPR011991">
    <property type="entry name" value="ArsR-like_HTH"/>
</dbReference>
<dbReference type="SMART" id="SM00347">
    <property type="entry name" value="HTH_MARR"/>
    <property type="match status" value="1"/>
</dbReference>
<dbReference type="InterPro" id="IPR000835">
    <property type="entry name" value="HTH_MarR-typ"/>
</dbReference>
<dbReference type="EMBL" id="CP064936">
    <property type="protein sequence ID" value="QQA00339.1"/>
    <property type="molecule type" value="Genomic_DNA"/>
</dbReference>
<dbReference type="AlphaFoldDB" id="A0A7T3V4L7"/>
<dbReference type="SUPFAM" id="SSF46785">
    <property type="entry name" value="Winged helix' DNA-binding domain"/>
    <property type="match status" value="1"/>
</dbReference>
<protein>
    <submittedName>
        <fullName evidence="5">MarR family transcriptional regulator</fullName>
    </submittedName>
</protein>
<sequence length="151" mass="16840">MEYSVSSVLSLISHIHAASADFTNKMLSEKAPFVSSHGFILFQLANSGSLSMGEIARRINRDKSTTTVLIRKLCDEGLVTSESGTKDSRTKYISLTEKGREYNSFTSSISRELLSVCYKNFSEEEKQTLLSLLLKMSENVDSAKKERLTLV</sequence>
<dbReference type="InterPro" id="IPR036388">
    <property type="entry name" value="WH-like_DNA-bd_sf"/>
</dbReference>
<organism evidence="5 6">
    <name type="scientific">Treponema peruense</name>
    <dbReference type="NCBI Taxonomy" id="2787628"/>
    <lineage>
        <taxon>Bacteria</taxon>
        <taxon>Pseudomonadati</taxon>
        <taxon>Spirochaetota</taxon>
        <taxon>Spirochaetia</taxon>
        <taxon>Spirochaetales</taxon>
        <taxon>Treponemataceae</taxon>
        <taxon>Treponema</taxon>
    </lineage>
</organism>
<evidence type="ECO:0000259" key="4">
    <source>
        <dbReference type="PROSITE" id="PS50995"/>
    </source>
</evidence>
<evidence type="ECO:0000256" key="2">
    <source>
        <dbReference type="ARBA" id="ARBA00023125"/>
    </source>
</evidence>
<gene>
    <name evidence="5" type="ORF">IWA51_08645</name>
</gene>
<dbReference type="Gene3D" id="1.10.10.10">
    <property type="entry name" value="Winged helix-like DNA-binding domain superfamily/Winged helix DNA-binding domain"/>
    <property type="match status" value="1"/>
</dbReference>
<accession>A0A7T3V4L7</accession>
<dbReference type="PRINTS" id="PR00598">
    <property type="entry name" value="HTHMARR"/>
</dbReference>
<dbReference type="Pfam" id="PF01047">
    <property type="entry name" value="MarR"/>
    <property type="match status" value="1"/>
</dbReference>
<reference evidence="5 6" key="1">
    <citation type="submission" date="2020-11" db="EMBL/GenBank/DDBJ databases">
        <title>Treponema Peruensis nv. sp., first commensal Treponema isolated from human feces.</title>
        <authorList>
            <person name="Belkhou C."/>
            <person name="Raes J."/>
        </authorList>
    </citation>
    <scope>NUCLEOTIDE SEQUENCE [LARGE SCALE GENOMIC DNA]</scope>
    <source>
        <strain evidence="5 6">RCC2812</strain>
    </source>
</reference>
<dbReference type="GO" id="GO:0003677">
    <property type="term" value="F:DNA binding"/>
    <property type="evidence" value="ECO:0007669"/>
    <property type="project" value="UniProtKB-KW"/>
</dbReference>
<dbReference type="PANTHER" id="PTHR42756">
    <property type="entry name" value="TRANSCRIPTIONAL REGULATOR, MARR"/>
    <property type="match status" value="1"/>
</dbReference>
<evidence type="ECO:0000313" key="6">
    <source>
        <dbReference type="Proteomes" id="UP000595224"/>
    </source>
</evidence>